<dbReference type="EMBL" id="CP051685">
    <property type="protein sequence ID" value="QJE00199.1"/>
    <property type="molecule type" value="Genomic_DNA"/>
</dbReference>
<keyword evidence="5" id="KW-0812">Transmembrane</keyword>
<dbReference type="GO" id="GO:0006935">
    <property type="term" value="P:chemotaxis"/>
    <property type="evidence" value="ECO:0007669"/>
    <property type="project" value="UniProtKB-KW"/>
</dbReference>
<reference evidence="8 9" key="1">
    <citation type="submission" date="2020-04" db="EMBL/GenBank/DDBJ databases">
        <title>Genome sequencing of novel species.</title>
        <authorList>
            <person name="Heo J."/>
            <person name="Kim S.-J."/>
            <person name="Kim J.-S."/>
            <person name="Hong S.-B."/>
            <person name="Kwon S.-W."/>
        </authorList>
    </citation>
    <scope>NUCLEOTIDE SEQUENCE [LARGE SCALE GENOMIC DNA]</scope>
    <source>
        <strain evidence="8 9">GN2-R2</strain>
    </source>
</reference>
<name>A0A7Z2VW05_9BURK</name>
<feature type="transmembrane region" description="Helical" evidence="5">
    <location>
        <begin position="197"/>
        <end position="217"/>
    </location>
</feature>
<proteinExistence type="inferred from homology"/>
<dbReference type="SMART" id="SM00283">
    <property type="entry name" value="MA"/>
    <property type="match status" value="1"/>
</dbReference>
<dbReference type="FunFam" id="1.10.287.950:FF:000001">
    <property type="entry name" value="Methyl-accepting chemotaxis sensory transducer"/>
    <property type="match status" value="1"/>
</dbReference>
<sequence length="553" mass="58179">MRHFRIKYVITSVVALLIGVVLAVGALGYTTTKHAVSVLEGMSLRDARQQVMINTLMLHMETNRSQLLQALQHNPGTDYAKMHDHPLTVHFKQIADNTGALQRARAEFDASLQDPEARELVRKWIDASAGLGVQAIGAAARAIEGGQWDEAERILIQDVNPTYKKAQPLYAELQAFLGKRSHDNAQLAHTQTTDREIIMLAAVALGCLAGVAAAIFLSRSIGTPLQQAVAIARRVAQGDLSGAIEVDSRNEFGQLLAALRDMNASLANIVGEVRTGTDTIAAASTQISAGNMDLSSRTERQAGTLEETAASVEELSATVKQNADNAHQANGLANAASEVALKGGAAVTQVVETMGAINASARKIVDIIAVIDGIAFQTNILALNAAVEAARAGEQGRGFAVVAGEVRSLAQRAAAAAREVKELISDSVEKVDSGSRLVDQAGATMREVCDSIHRVADIMGDITSASQEQRAGIEQIHDAISQLDRVTQQNAAMVEEAAGAAQALQDRAGGLARLVSVFRLDVREHAAAGAAVAVALSPAPAPARARPTARLAA</sequence>
<protein>
    <submittedName>
        <fullName evidence="8">HAMP domain-containing protein</fullName>
    </submittedName>
</protein>
<organism evidence="8 9">
    <name type="scientific">Massilia forsythiae</name>
    <dbReference type="NCBI Taxonomy" id="2728020"/>
    <lineage>
        <taxon>Bacteria</taxon>
        <taxon>Pseudomonadati</taxon>
        <taxon>Pseudomonadota</taxon>
        <taxon>Betaproteobacteria</taxon>
        <taxon>Burkholderiales</taxon>
        <taxon>Oxalobacteraceae</taxon>
        <taxon>Telluria group</taxon>
        <taxon>Massilia</taxon>
    </lineage>
</organism>
<keyword evidence="5" id="KW-0472">Membrane</keyword>
<dbReference type="GO" id="GO:0007165">
    <property type="term" value="P:signal transduction"/>
    <property type="evidence" value="ECO:0007669"/>
    <property type="project" value="UniProtKB-KW"/>
</dbReference>
<evidence type="ECO:0000259" key="7">
    <source>
        <dbReference type="PROSITE" id="PS50885"/>
    </source>
</evidence>
<dbReference type="InterPro" id="IPR004090">
    <property type="entry name" value="Chemotax_Me-accpt_rcpt"/>
</dbReference>
<keyword evidence="2" id="KW-0488">Methylation</keyword>
<dbReference type="CDD" id="cd06225">
    <property type="entry name" value="HAMP"/>
    <property type="match status" value="1"/>
</dbReference>
<dbReference type="RefSeq" id="WP_170202232.1">
    <property type="nucleotide sequence ID" value="NZ_CP051685.1"/>
</dbReference>
<dbReference type="PANTHER" id="PTHR43531:SF14">
    <property type="entry name" value="METHYL-ACCEPTING CHEMOTAXIS PROTEIN I-RELATED"/>
    <property type="match status" value="1"/>
</dbReference>
<keyword evidence="9" id="KW-1185">Reference proteome</keyword>
<dbReference type="KEGG" id="mfy:HH212_09330"/>
<dbReference type="InterPro" id="IPR051310">
    <property type="entry name" value="MCP_chemotaxis"/>
</dbReference>
<accession>A0A7Z2VW05</accession>
<evidence type="ECO:0000256" key="3">
    <source>
        <dbReference type="ARBA" id="ARBA00029447"/>
    </source>
</evidence>
<dbReference type="AlphaFoldDB" id="A0A7Z2VW05"/>
<dbReference type="InterPro" id="IPR003660">
    <property type="entry name" value="HAMP_dom"/>
</dbReference>
<dbReference type="PROSITE" id="PS50111">
    <property type="entry name" value="CHEMOTAXIS_TRANSDUC_2"/>
    <property type="match status" value="1"/>
</dbReference>
<evidence type="ECO:0000313" key="9">
    <source>
        <dbReference type="Proteomes" id="UP000502415"/>
    </source>
</evidence>
<dbReference type="PROSITE" id="PS50885">
    <property type="entry name" value="HAMP"/>
    <property type="match status" value="1"/>
</dbReference>
<dbReference type="CDD" id="cd11386">
    <property type="entry name" value="MCP_signal"/>
    <property type="match status" value="1"/>
</dbReference>
<dbReference type="SMART" id="SM00304">
    <property type="entry name" value="HAMP"/>
    <property type="match status" value="1"/>
</dbReference>
<dbReference type="PRINTS" id="PR00260">
    <property type="entry name" value="CHEMTRNSDUCR"/>
</dbReference>
<dbReference type="GO" id="GO:0005886">
    <property type="term" value="C:plasma membrane"/>
    <property type="evidence" value="ECO:0007669"/>
    <property type="project" value="UniProtKB-SubCell"/>
</dbReference>
<feature type="domain" description="HAMP" evidence="7">
    <location>
        <begin position="219"/>
        <end position="271"/>
    </location>
</feature>
<evidence type="ECO:0000256" key="1">
    <source>
        <dbReference type="ARBA" id="ARBA00004370"/>
    </source>
</evidence>
<evidence type="ECO:0000313" key="8">
    <source>
        <dbReference type="EMBL" id="QJE00199.1"/>
    </source>
</evidence>
<dbReference type="Pfam" id="PF00672">
    <property type="entry name" value="HAMP"/>
    <property type="match status" value="1"/>
</dbReference>
<dbReference type="Proteomes" id="UP000502415">
    <property type="component" value="Chromosome"/>
</dbReference>
<evidence type="ECO:0000256" key="4">
    <source>
        <dbReference type="PROSITE-ProRule" id="PRU00284"/>
    </source>
</evidence>
<evidence type="ECO:0000256" key="5">
    <source>
        <dbReference type="SAM" id="Phobius"/>
    </source>
</evidence>
<dbReference type="SUPFAM" id="SSF58104">
    <property type="entry name" value="Methyl-accepting chemotaxis protein (MCP) signaling domain"/>
    <property type="match status" value="1"/>
</dbReference>
<evidence type="ECO:0000256" key="2">
    <source>
        <dbReference type="ARBA" id="ARBA00022481"/>
    </source>
</evidence>
<comment type="subcellular location">
    <subcellularLocation>
        <location evidence="1">Membrane</location>
    </subcellularLocation>
</comment>
<evidence type="ECO:0000259" key="6">
    <source>
        <dbReference type="PROSITE" id="PS50111"/>
    </source>
</evidence>
<dbReference type="Gene3D" id="1.10.287.950">
    <property type="entry name" value="Methyl-accepting chemotaxis protein"/>
    <property type="match status" value="1"/>
</dbReference>
<feature type="domain" description="Methyl-accepting transducer" evidence="6">
    <location>
        <begin position="276"/>
        <end position="505"/>
    </location>
</feature>
<dbReference type="GO" id="GO:0004888">
    <property type="term" value="F:transmembrane signaling receptor activity"/>
    <property type="evidence" value="ECO:0007669"/>
    <property type="project" value="InterPro"/>
</dbReference>
<dbReference type="PANTHER" id="PTHR43531">
    <property type="entry name" value="PROTEIN ICFG"/>
    <property type="match status" value="1"/>
</dbReference>
<comment type="similarity">
    <text evidence="3">Belongs to the methyl-accepting chemotaxis (MCP) protein family.</text>
</comment>
<gene>
    <name evidence="8" type="ORF">HH212_09330</name>
</gene>
<keyword evidence="5" id="KW-1133">Transmembrane helix</keyword>
<keyword evidence="4" id="KW-0807">Transducer</keyword>
<dbReference type="Pfam" id="PF00015">
    <property type="entry name" value="MCPsignal"/>
    <property type="match status" value="1"/>
</dbReference>
<dbReference type="InterPro" id="IPR004089">
    <property type="entry name" value="MCPsignal_dom"/>
</dbReference>